<dbReference type="Pfam" id="PF23769">
    <property type="entry name" value="Beta-prop_WDR75_2nd"/>
    <property type="match status" value="1"/>
</dbReference>
<keyword evidence="11" id="KW-1185">Reference proteome</keyword>
<dbReference type="PANTHER" id="PTHR45176:SF1">
    <property type="entry name" value="TRANSDUCIN FAMILY PROTEIN _ WD-40 REPEAT FAMILY PROTEIN-RELATED"/>
    <property type="match status" value="1"/>
</dbReference>
<evidence type="ECO:0000256" key="6">
    <source>
        <dbReference type="ARBA" id="ARBA00023242"/>
    </source>
</evidence>
<dbReference type="Gene3D" id="2.130.10.10">
    <property type="entry name" value="YVTN repeat-like/Quinoprotein amine dehydrogenase"/>
    <property type="match status" value="3"/>
</dbReference>
<dbReference type="InterPro" id="IPR001680">
    <property type="entry name" value="WD40_rpt"/>
</dbReference>
<evidence type="ECO:0000313" key="11">
    <source>
        <dbReference type="Proteomes" id="UP000824890"/>
    </source>
</evidence>
<dbReference type="PROSITE" id="PS00678">
    <property type="entry name" value="WD_REPEATS_1"/>
    <property type="match status" value="1"/>
</dbReference>
<dbReference type="PROSITE" id="PS50082">
    <property type="entry name" value="WD_REPEATS_2"/>
    <property type="match status" value="2"/>
</dbReference>
<comment type="caution">
    <text evidence="10">The sequence shown here is derived from an EMBL/GenBank/DDBJ whole genome shotgun (WGS) entry which is preliminary data.</text>
</comment>
<keyword evidence="4 7" id="KW-0853">WD repeat</keyword>
<accession>A0ABQ8B8G6</accession>
<dbReference type="InterPro" id="IPR015943">
    <property type="entry name" value="WD40/YVTN_repeat-like_dom_sf"/>
</dbReference>
<feature type="repeat" description="WD" evidence="7">
    <location>
        <begin position="44"/>
        <end position="86"/>
    </location>
</feature>
<feature type="domain" description="WD repeat-containing protein 75 second beta-propeller" evidence="9">
    <location>
        <begin position="336"/>
        <end position="597"/>
    </location>
</feature>
<dbReference type="InterPro" id="IPR036322">
    <property type="entry name" value="WD40_repeat_dom_sf"/>
</dbReference>
<keyword evidence="5" id="KW-0677">Repeat</keyword>
<dbReference type="SUPFAM" id="SSF50998">
    <property type="entry name" value="Quinoprotein alcohol dehydrogenase-like"/>
    <property type="match status" value="1"/>
</dbReference>
<dbReference type="Pfam" id="PF23383">
    <property type="entry name" value="Beta-prop_IFT140_1st"/>
    <property type="match status" value="1"/>
</dbReference>
<evidence type="ECO:0000256" key="7">
    <source>
        <dbReference type="PROSITE-ProRule" id="PRU00221"/>
    </source>
</evidence>
<dbReference type="InterPro" id="IPR019775">
    <property type="entry name" value="WD40_repeat_CS"/>
</dbReference>
<organism evidence="10 11">
    <name type="scientific">Brassica napus</name>
    <name type="common">Rape</name>
    <dbReference type="NCBI Taxonomy" id="3708"/>
    <lineage>
        <taxon>Eukaryota</taxon>
        <taxon>Viridiplantae</taxon>
        <taxon>Streptophyta</taxon>
        <taxon>Embryophyta</taxon>
        <taxon>Tracheophyta</taxon>
        <taxon>Spermatophyta</taxon>
        <taxon>Magnoliopsida</taxon>
        <taxon>eudicotyledons</taxon>
        <taxon>Gunneridae</taxon>
        <taxon>Pentapetalae</taxon>
        <taxon>rosids</taxon>
        <taxon>malvids</taxon>
        <taxon>Brassicales</taxon>
        <taxon>Brassicaceae</taxon>
        <taxon>Brassiceae</taxon>
        <taxon>Brassica</taxon>
    </lineage>
</organism>
<comment type="subcellular location">
    <subcellularLocation>
        <location evidence="1">Nucleus</location>
        <location evidence="1">Nucleolus</location>
    </subcellularLocation>
</comment>
<protein>
    <submittedName>
        <fullName evidence="10">Uncharacterized protein</fullName>
    </submittedName>
</protein>
<evidence type="ECO:0000256" key="4">
    <source>
        <dbReference type="ARBA" id="ARBA00022574"/>
    </source>
</evidence>
<evidence type="ECO:0000313" key="10">
    <source>
        <dbReference type="EMBL" id="KAH0901008.1"/>
    </source>
</evidence>
<evidence type="ECO:0000256" key="2">
    <source>
        <dbReference type="ARBA" id="ARBA00022517"/>
    </source>
</evidence>
<dbReference type="InterPro" id="IPR056154">
    <property type="entry name" value="Beta-prop_IFT140_1st"/>
</dbReference>
<evidence type="ECO:0000259" key="9">
    <source>
        <dbReference type="Pfam" id="PF23769"/>
    </source>
</evidence>
<dbReference type="EMBL" id="JAGKQM010000011">
    <property type="protein sequence ID" value="KAH0901008.1"/>
    <property type="molecule type" value="Genomic_DNA"/>
</dbReference>
<evidence type="ECO:0000256" key="1">
    <source>
        <dbReference type="ARBA" id="ARBA00004604"/>
    </source>
</evidence>
<keyword evidence="2" id="KW-0690">Ribosome biogenesis</keyword>
<dbReference type="SUPFAM" id="SSF50978">
    <property type="entry name" value="WD40 repeat-like"/>
    <property type="match status" value="1"/>
</dbReference>
<feature type="domain" description="IFT140 first beta-propeller" evidence="8">
    <location>
        <begin position="149"/>
        <end position="259"/>
    </location>
</feature>
<evidence type="ECO:0000256" key="3">
    <source>
        <dbReference type="ARBA" id="ARBA00022552"/>
    </source>
</evidence>
<gene>
    <name evidence="10" type="ORF">HID58_040511</name>
</gene>
<keyword evidence="3" id="KW-0698">rRNA processing</keyword>
<sequence>MIRGGRNCITSSPAFSNDAKKLLLCTANSVSIFSVATGLKVASLEGHTAPVTTVIVDPILPEDCWTASLDGKIRFWDFSVPSLTLAFDIHLPIYSMVMFTCRPSRSLIAYVSVEEYSSVSKDLFGQIRRMEEPKSIVMSPSGEFFGVCQGCKIHIWSTSVGKMAKETTLHHTQLITVFAFHPTKRMLAVGDATGRVLIWKDIGDVKLTSVTSEDAAESSCTAFNWHSDEVTVLNFSSDGASLYSGSKEGALVVWELDTEKKQVLPMMESPLLYFIFSSDPTLSSAICADNQVHILKMPSMEILRTIPGIKPRILDRFGFLSYVKTMLISLTRTVSIDPSSGIAAFSTANHCVQLYNLLSDTEVTEIQVCERDHQPEDDGVRVAVTAIALSRNGSLMTTAETSFAEGNLSGGLVSLKFWVFVPDKKTFSISTVINQPHSEAAITAIDLNSRRSMAVSISSAGDFKTWVCNSDKNLTAEDSNWICHGVGSYKRKQITAATFCPDGSLLALAATTVITIWNPLTTELLFVFGKLHTPVLQLSFAGIGFLVAASCCPHAPPHLSVYDLMTLDLSWSYRLSIEAIATKERSSYFAVLAWLPDLSVKANEEIFRGKDGAILLFDTSNEYVLFDPYSDETLKTSAKDYEVLLEAISKKRKRSRKKTLLAERPWETKFCGSTLSIPPFRDACSAFFASKMGKKICERVEMHPDSHSL</sequence>
<proteinExistence type="predicted"/>
<dbReference type="InterPro" id="IPR057644">
    <property type="entry name" value="Beta-prop_WDR75_2nd"/>
</dbReference>
<dbReference type="Proteomes" id="UP000824890">
    <property type="component" value="Unassembled WGS sequence"/>
</dbReference>
<dbReference type="SMART" id="SM00320">
    <property type="entry name" value="WD40"/>
    <property type="match status" value="6"/>
</dbReference>
<dbReference type="Pfam" id="PF00400">
    <property type="entry name" value="WD40"/>
    <property type="match status" value="1"/>
</dbReference>
<name>A0ABQ8B8G6_BRANA</name>
<dbReference type="PROSITE" id="PS50294">
    <property type="entry name" value="WD_REPEATS_REGION"/>
    <property type="match status" value="1"/>
</dbReference>
<evidence type="ECO:0000256" key="5">
    <source>
        <dbReference type="ARBA" id="ARBA00022737"/>
    </source>
</evidence>
<evidence type="ECO:0000259" key="8">
    <source>
        <dbReference type="Pfam" id="PF23383"/>
    </source>
</evidence>
<reference evidence="10 11" key="1">
    <citation type="submission" date="2021-05" db="EMBL/GenBank/DDBJ databases">
        <title>Genome Assembly of Synthetic Allotetraploid Brassica napus Reveals Homoeologous Exchanges between Subgenomes.</title>
        <authorList>
            <person name="Davis J.T."/>
        </authorList>
    </citation>
    <scope>NUCLEOTIDE SEQUENCE [LARGE SCALE GENOMIC DNA]</scope>
    <source>
        <strain evidence="11">cv. Da-Ae</strain>
        <tissue evidence="10">Seedling</tissue>
    </source>
</reference>
<feature type="repeat" description="WD" evidence="7">
    <location>
        <begin position="223"/>
        <end position="264"/>
    </location>
</feature>
<dbReference type="InterPro" id="IPR011047">
    <property type="entry name" value="Quinoprotein_ADH-like_sf"/>
</dbReference>
<dbReference type="PANTHER" id="PTHR45176">
    <property type="entry name" value="TRANSDUCIN FAMILY PROTEIN / WD-40 REPEAT FAMILY PROTEIN-RELATED"/>
    <property type="match status" value="1"/>
</dbReference>
<keyword evidence="6" id="KW-0539">Nucleus</keyword>